<protein>
    <submittedName>
        <fullName evidence="1">Uncharacterized protein</fullName>
    </submittedName>
</protein>
<gene>
    <name evidence="1" type="ORF">L1987_64428</name>
</gene>
<organism evidence="1 2">
    <name type="scientific">Smallanthus sonchifolius</name>
    <dbReference type="NCBI Taxonomy" id="185202"/>
    <lineage>
        <taxon>Eukaryota</taxon>
        <taxon>Viridiplantae</taxon>
        <taxon>Streptophyta</taxon>
        <taxon>Embryophyta</taxon>
        <taxon>Tracheophyta</taxon>
        <taxon>Spermatophyta</taxon>
        <taxon>Magnoliopsida</taxon>
        <taxon>eudicotyledons</taxon>
        <taxon>Gunneridae</taxon>
        <taxon>Pentapetalae</taxon>
        <taxon>asterids</taxon>
        <taxon>campanulids</taxon>
        <taxon>Asterales</taxon>
        <taxon>Asteraceae</taxon>
        <taxon>Asteroideae</taxon>
        <taxon>Heliantheae alliance</taxon>
        <taxon>Millerieae</taxon>
        <taxon>Smallanthus</taxon>
    </lineage>
</organism>
<evidence type="ECO:0000313" key="1">
    <source>
        <dbReference type="EMBL" id="KAI3733208.1"/>
    </source>
</evidence>
<reference evidence="1 2" key="2">
    <citation type="journal article" date="2022" name="Mol. Ecol. Resour.">
        <title>The genomes of chicory, endive, great burdock and yacon provide insights into Asteraceae paleo-polyploidization history and plant inulin production.</title>
        <authorList>
            <person name="Fan W."/>
            <person name="Wang S."/>
            <person name="Wang H."/>
            <person name="Wang A."/>
            <person name="Jiang F."/>
            <person name="Liu H."/>
            <person name="Zhao H."/>
            <person name="Xu D."/>
            <person name="Zhang Y."/>
        </authorList>
    </citation>
    <scope>NUCLEOTIDE SEQUENCE [LARGE SCALE GENOMIC DNA]</scope>
    <source>
        <strain evidence="2">cv. Yunnan</strain>
        <tissue evidence="1">Leaves</tissue>
    </source>
</reference>
<name>A0ACB9CFY4_9ASTR</name>
<evidence type="ECO:0000313" key="2">
    <source>
        <dbReference type="Proteomes" id="UP001056120"/>
    </source>
</evidence>
<reference evidence="2" key="1">
    <citation type="journal article" date="2022" name="Mol. Ecol. Resour.">
        <title>The genomes of chicory, endive, great burdock and yacon provide insights into Asteraceae palaeo-polyploidization history and plant inulin production.</title>
        <authorList>
            <person name="Fan W."/>
            <person name="Wang S."/>
            <person name="Wang H."/>
            <person name="Wang A."/>
            <person name="Jiang F."/>
            <person name="Liu H."/>
            <person name="Zhao H."/>
            <person name="Xu D."/>
            <person name="Zhang Y."/>
        </authorList>
    </citation>
    <scope>NUCLEOTIDE SEQUENCE [LARGE SCALE GENOMIC DNA]</scope>
    <source>
        <strain evidence="2">cv. Yunnan</strain>
    </source>
</reference>
<comment type="caution">
    <text evidence="1">The sequence shown here is derived from an EMBL/GenBank/DDBJ whole genome shotgun (WGS) entry which is preliminary data.</text>
</comment>
<dbReference type="EMBL" id="CM042038">
    <property type="protein sequence ID" value="KAI3733208.1"/>
    <property type="molecule type" value="Genomic_DNA"/>
</dbReference>
<proteinExistence type="predicted"/>
<keyword evidence="2" id="KW-1185">Reference proteome</keyword>
<accession>A0ACB9CFY4</accession>
<sequence>MKIRSTSAIFRMKISPKSFVRKSLMKEVSARHAVSATVSGSIWDYTFRSSLLQFSRTAIIIIFESKMLCLGRISFECEMSSKSDEFPSHFISVIFLSESHLFCCNLYFQILYFQVVLQLMHMKMSANLLIQQVHLKVWVDHIYYFFKRDSAKA</sequence>
<dbReference type="Proteomes" id="UP001056120">
    <property type="component" value="Linkage Group LG21"/>
</dbReference>